<dbReference type="Proteomes" id="UP001597347">
    <property type="component" value="Unassembled WGS sequence"/>
</dbReference>
<dbReference type="InterPro" id="IPR052276">
    <property type="entry name" value="Diphthamide-biosynth_chaperone"/>
</dbReference>
<proteinExistence type="predicted"/>
<keyword evidence="4" id="KW-1185">Reference proteome</keyword>
<feature type="domain" description="J" evidence="2">
    <location>
        <begin position="9"/>
        <end position="70"/>
    </location>
</feature>
<accession>A0ABW4LGH5</accession>
<dbReference type="Gene3D" id="1.10.287.110">
    <property type="entry name" value="DnaJ domain"/>
    <property type="match status" value="1"/>
</dbReference>
<dbReference type="SMART" id="SM00271">
    <property type="entry name" value="DnaJ"/>
    <property type="match status" value="1"/>
</dbReference>
<evidence type="ECO:0000313" key="3">
    <source>
        <dbReference type="EMBL" id="MFD1722583.1"/>
    </source>
</evidence>
<dbReference type="EMBL" id="JBHUEA010000023">
    <property type="protein sequence ID" value="MFD1722583.1"/>
    <property type="molecule type" value="Genomic_DNA"/>
</dbReference>
<dbReference type="Pfam" id="PF08378">
    <property type="entry name" value="NERD"/>
    <property type="match status" value="1"/>
</dbReference>
<dbReference type="SUPFAM" id="SSF46565">
    <property type="entry name" value="Chaperone J-domain"/>
    <property type="match status" value="1"/>
</dbReference>
<dbReference type="RefSeq" id="WP_377935808.1">
    <property type="nucleotide sequence ID" value="NZ_JBHUEA010000023.1"/>
</dbReference>
<evidence type="ECO:0000256" key="1">
    <source>
        <dbReference type="SAM" id="MobiDB-lite"/>
    </source>
</evidence>
<name>A0ABW4LGH5_9MICO</name>
<dbReference type="PRINTS" id="PR00625">
    <property type="entry name" value="JDOMAIN"/>
</dbReference>
<dbReference type="Pfam" id="PF00226">
    <property type="entry name" value="DnaJ"/>
    <property type="match status" value="1"/>
</dbReference>
<dbReference type="InterPro" id="IPR011528">
    <property type="entry name" value="NERD"/>
</dbReference>
<dbReference type="InterPro" id="IPR001623">
    <property type="entry name" value="DnaJ_domain"/>
</dbReference>
<comment type="caution">
    <text evidence="3">The sequence shown here is derived from an EMBL/GenBank/DDBJ whole genome shotgun (WGS) entry which is preliminary data.</text>
</comment>
<feature type="region of interest" description="Disordered" evidence="1">
    <location>
        <begin position="61"/>
        <end position="100"/>
    </location>
</feature>
<dbReference type="PANTHER" id="PTHR44240:SF10">
    <property type="entry name" value="J DOMAIN-CONTAINING PROTEIN"/>
    <property type="match status" value="1"/>
</dbReference>
<sequence>MSDSPMSASPYEVLGVPASASDDDLRRAYRRLLRETHPDTGGDTQRFIAVQTAWERIGSPDARARYDGGRTPTGTQEAWAAPPARGERVPHSRPTARTYGHPGGWRRERYLALVKEWVGIGEPVPDPYDPVLVRRAPREIKRLLADALAEEATARRLATLGIGYTVWHDVATGVPDEKIDHLVLGPTGLFAIQSEDYGAPVQVRRGELHGDAILGERPVHDLAVRAKAVARAARVRFTGLLLVLPDEHLEDPAEAVGTSRGAEQVVLRASLLLTALRDGLPDGRVVGGSEIFDVRTRLQAAVRFA</sequence>
<dbReference type="PROSITE" id="PS50076">
    <property type="entry name" value="DNAJ_2"/>
    <property type="match status" value="1"/>
</dbReference>
<dbReference type="InterPro" id="IPR036869">
    <property type="entry name" value="J_dom_sf"/>
</dbReference>
<organism evidence="3 4">
    <name type="scientific">Amnibacterium endophyticum</name>
    <dbReference type="NCBI Taxonomy" id="2109337"/>
    <lineage>
        <taxon>Bacteria</taxon>
        <taxon>Bacillati</taxon>
        <taxon>Actinomycetota</taxon>
        <taxon>Actinomycetes</taxon>
        <taxon>Micrococcales</taxon>
        <taxon>Microbacteriaceae</taxon>
        <taxon>Amnibacterium</taxon>
    </lineage>
</organism>
<evidence type="ECO:0000313" key="4">
    <source>
        <dbReference type="Proteomes" id="UP001597347"/>
    </source>
</evidence>
<reference evidence="4" key="1">
    <citation type="journal article" date="2019" name="Int. J. Syst. Evol. Microbiol.">
        <title>The Global Catalogue of Microorganisms (GCM) 10K type strain sequencing project: providing services to taxonomists for standard genome sequencing and annotation.</title>
        <authorList>
            <consortium name="The Broad Institute Genomics Platform"/>
            <consortium name="The Broad Institute Genome Sequencing Center for Infectious Disease"/>
            <person name="Wu L."/>
            <person name="Ma J."/>
        </authorList>
    </citation>
    <scope>NUCLEOTIDE SEQUENCE [LARGE SCALE GENOMIC DNA]</scope>
    <source>
        <strain evidence="4">CGMCC 1.12471</strain>
    </source>
</reference>
<evidence type="ECO:0000259" key="2">
    <source>
        <dbReference type="PROSITE" id="PS50076"/>
    </source>
</evidence>
<protein>
    <submittedName>
        <fullName evidence="3">DnaJ domain-containing protein</fullName>
    </submittedName>
</protein>
<dbReference type="PANTHER" id="PTHR44240">
    <property type="entry name" value="DNAJ DOMAIN (PROKARYOTIC HEAT SHOCK PROTEIN)-RELATED"/>
    <property type="match status" value="1"/>
</dbReference>
<gene>
    <name evidence="3" type="ORF">ACFSBI_13590</name>
</gene>